<dbReference type="InterPro" id="IPR039425">
    <property type="entry name" value="RNA_pol_sigma-70-like"/>
</dbReference>
<dbReference type="Pfam" id="PF08281">
    <property type="entry name" value="Sigma70_r4_2"/>
    <property type="match status" value="1"/>
</dbReference>
<accession>A0A521FSD3</accession>
<dbReference type="AlphaFoldDB" id="A0A521FSD3"/>
<evidence type="ECO:0000313" key="8">
    <source>
        <dbReference type="Proteomes" id="UP000320300"/>
    </source>
</evidence>
<dbReference type="GO" id="GO:0003677">
    <property type="term" value="F:DNA binding"/>
    <property type="evidence" value="ECO:0007669"/>
    <property type="project" value="InterPro"/>
</dbReference>
<dbReference type="InterPro" id="IPR007627">
    <property type="entry name" value="RNA_pol_sigma70_r2"/>
</dbReference>
<keyword evidence="8" id="KW-1185">Reference proteome</keyword>
<dbReference type="RefSeq" id="WP_142531200.1">
    <property type="nucleotide sequence ID" value="NZ_CBCSJO010000017.1"/>
</dbReference>
<evidence type="ECO:0000313" key="7">
    <source>
        <dbReference type="EMBL" id="SMO99036.1"/>
    </source>
</evidence>
<dbReference type="Gene3D" id="1.10.10.10">
    <property type="entry name" value="Winged helix-like DNA-binding domain superfamily/Winged helix DNA-binding domain"/>
    <property type="match status" value="1"/>
</dbReference>
<evidence type="ECO:0000259" key="5">
    <source>
        <dbReference type="Pfam" id="PF04542"/>
    </source>
</evidence>
<dbReference type="SUPFAM" id="SSF88946">
    <property type="entry name" value="Sigma2 domain of RNA polymerase sigma factors"/>
    <property type="match status" value="1"/>
</dbReference>
<dbReference type="InterPro" id="IPR036388">
    <property type="entry name" value="WH-like_DNA-bd_sf"/>
</dbReference>
<organism evidence="7 8">
    <name type="scientific">Pedobacter westerhofensis</name>
    <dbReference type="NCBI Taxonomy" id="425512"/>
    <lineage>
        <taxon>Bacteria</taxon>
        <taxon>Pseudomonadati</taxon>
        <taxon>Bacteroidota</taxon>
        <taxon>Sphingobacteriia</taxon>
        <taxon>Sphingobacteriales</taxon>
        <taxon>Sphingobacteriaceae</taxon>
        <taxon>Pedobacter</taxon>
    </lineage>
</organism>
<keyword evidence="2" id="KW-0805">Transcription regulation</keyword>
<dbReference type="PANTHER" id="PTHR43133:SF46">
    <property type="entry name" value="RNA POLYMERASE SIGMA-70 FACTOR ECF SUBFAMILY"/>
    <property type="match status" value="1"/>
</dbReference>
<dbReference type="InterPro" id="IPR013325">
    <property type="entry name" value="RNA_pol_sigma_r2"/>
</dbReference>
<dbReference type="Gene3D" id="1.10.1740.10">
    <property type="match status" value="1"/>
</dbReference>
<evidence type="ECO:0000259" key="6">
    <source>
        <dbReference type="Pfam" id="PF08281"/>
    </source>
</evidence>
<feature type="domain" description="RNA polymerase sigma factor 70 region 4 type 2" evidence="6">
    <location>
        <begin position="125"/>
        <end position="177"/>
    </location>
</feature>
<dbReference type="Pfam" id="PF04542">
    <property type="entry name" value="Sigma70_r2"/>
    <property type="match status" value="1"/>
</dbReference>
<proteinExistence type="inferred from homology"/>
<keyword evidence="3" id="KW-0731">Sigma factor</keyword>
<protein>
    <submittedName>
        <fullName evidence="7">RNA polymerase sigma factor, sigma-70 family</fullName>
    </submittedName>
</protein>
<dbReference type="NCBIfam" id="TIGR02937">
    <property type="entry name" value="sigma70-ECF"/>
    <property type="match status" value="1"/>
</dbReference>
<evidence type="ECO:0000256" key="1">
    <source>
        <dbReference type="ARBA" id="ARBA00010641"/>
    </source>
</evidence>
<dbReference type="GO" id="GO:0006352">
    <property type="term" value="P:DNA-templated transcription initiation"/>
    <property type="evidence" value="ECO:0007669"/>
    <property type="project" value="InterPro"/>
</dbReference>
<dbReference type="PANTHER" id="PTHR43133">
    <property type="entry name" value="RNA POLYMERASE ECF-TYPE SIGMA FACTO"/>
    <property type="match status" value="1"/>
</dbReference>
<reference evidence="7 8" key="1">
    <citation type="submission" date="2017-05" db="EMBL/GenBank/DDBJ databases">
        <authorList>
            <person name="Varghese N."/>
            <person name="Submissions S."/>
        </authorList>
    </citation>
    <scope>NUCLEOTIDE SEQUENCE [LARGE SCALE GENOMIC DNA]</scope>
    <source>
        <strain evidence="7 8">DSM 19036</strain>
    </source>
</reference>
<dbReference type="EMBL" id="FXTN01000019">
    <property type="protein sequence ID" value="SMO99036.1"/>
    <property type="molecule type" value="Genomic_DNA"/>
</dbReference>
<sequence length="200" mass="23306">MKRQGNASGLWLSFTKGDRDAFTAIYNTYVGALYEYGMRILKDENQVGDCIHDLFIKLWLNHKTVRKTDNIRFYLIASLRNTILSYKAKEDRLPKEEFHNPDDFVLDFNAESAQVNKEESVAQSRRINDALDQLTGRQKEIIYLKYFEEMSYEQIADLMNISVKGAYKLSARALDALKIIMNADKAVVIWMLIHYKSQIF</sequence>
<feature type="domain" description="RNA polymerase sigma-70 region 2" evidence="5">
    <location>
        <begin position="25"/>
        <end position="92"/>
    </location>
</feature>
<dbReference type="CDD" id="cd06171">
    <property type="entry name" value="Sigma70_r4"/>
    <property type="match status" value="1"/>
</dbReference>
<comment type="similarity">
    <text evidence="1">Belongs to the sigma-70 factor family. ECF subfamily.</text>
</comment>
<name>A0A521FSD3_9SPHI</name>
<dbReference type="GO" id="GO:0016987">
    <property type="term" value="F:sigma factor activity"/>
    <property type="evidence" value="ECO:0007669"/>
    <property type="project" value="UniProtKB-KW"/>
</dbReference>
<keyword evidence="4" id="KW-0804">Transcription</keyword>
<dbReference type="InterPro" id="IPR013249">
    <property type="entry name" value="RNA_pol_sigma70_r4_t2"/>
</dbReference>
<evidence type="ECO:0000256" key="2">
    <source>
        <dbReference type="ARBA" id="ARBA00023015"/>
    </source>
</evidence>
<dbReference type="InterPro" id="IPR013324">
    <property type="entry name" value="RNA_pol_sigma_r3/r4-like"/>
</dbReference>
<evidence type="ECO:0000256" key="4">
    <source>
        <dbReference type="ARBA" id="ARBA00023163"/>
    </source>
</evidence>
<dbReference type="InterPro" id="IPR014284">
    <property type="entry name" value="RNA_pol_sigma-70_dom"/>
</dbReference>
<dbReference type="SUPFAM" id="SSF88659">
    <property type="entry name" value="Sigma3 and sigma4 domains of RNA polymerase sigma factors"/>
    <property type="match status" value="1"/>
</dbReference>
<dbReference type="OrthoDB" id="9150024at2"/>
<dbReference type="Proteomes" id="UP000320300">
    <property type="component" value="Unassembled WGS sequence"/>
</dbReference>
<gene>
    <name evidence="7" type="ORF">SAMN06265348_11944</name>
</gene>
<evidence type="ECO:0000256" key="3">
    <source>
        <dbReference type="ARBA" id="ARBA00023082"/>
    </source>
</evidence>